<reference evidence="1 2" key="1">
    <citation type="submission" date="2010-08" db="EMBL/GenBank/DDBJ databases">
        <authorList>
            <person name="Muzny D."/>
            <person name="Qin X."/>
            <person name="Deng J."/>
            <person name="Jiang H."/>
            <person name="Liu Y."/>
            <person name="Qu J."/>
            <person name="Song X.-Z."/>
            <person name="Zhang L."/>
            <person name="Thornton R."/>
            <person name="Coyle M."/>
            <person name="Francisco L."/>
            <person name="Jackson L."/>
            <person name="Javaid M."/>
            <person name="Korchina V."/>
            <person name="Kovar C."/>
            <person name="Mata R."/>
            <person name="Mathew T."/>
            <person name="Ngo R."/>
            <person name="Nguyen L."/>
            <person name="Nguyen N."/>
            <person name="Okwuonu G."/>
            <person name="Ongeri F."/>
            <person name="Pham C."/>
            <person name="Simmons D."/>
            <person name="Wilczek-Boney K."/>
            <person name="Hale W."/>
            <person name="Jakkamsetti A."/>
            <person name="Pham P."/>
            <person name="Ruth R."/>
            <person name="San Lucas F."/>
            <person name="Warren J."/>
            <person name="Zhang J."/>
            <person name="Zhao Z."/>
            <person name="Zhou C."/>
            <person name="Zhu D."/>
            <person name="Lee S."/>
            <person name="Bess C."/>
            <person name="Blankenburg K."/>
            <person name="Forbes L."/>
            <person name="Fu Q."/>
            <person name="Gubbala S."/>
            <person name="Hirani K."/>
            <person name="Jayaseelan J.C."/>
            <person name="Lara F."/>
            <person name="Munidasa M."/>
            <person name="Palculict T."/>
            <person name="Patil S."/>
            <person name="Pu L.-L."/>
            <person name="Saada N."/>
            <person name="Tang L."/>
            <person name="Weissenberger G."/>
            <person name="Zhu Y."/>
            <person name="Hemphill L."/>
            <person name="Shang Y."/>
            <person name="Youmans B."/>
            <person name="Ayvaz T."/>
            <person name="Ross M."/>
            <person name="Santibanez J."/>
            <person name="Aqrawi P."/>
            <person name="Gross S."/>
            <person name="Joshi V."/>
            <person name="Fowler G."/>
            <person name="Nazareth L."/>
            <person name="Reid J."/>
            <person name="Worley K."/>
            <person name="Petrosino J."/>
            <person name="Highlander S."/>
            <person name="Gibbs R."/>
        </authorList>
    </citation>
    <scope>NUCLEOTIDE SEQUENCE [LARGE SCALE GENOMIC DNA]</scope>
    <source>
        <strain evidence="1 2">ATCC 27679</strain>
    </source>
</reference>
<organism evidence="1 2">
    <name type="scientific">Bifidobacterium dentium ATCC 27679</name>
    <dbReference type="NCBI Taxonomy" id="871562"/>
    <lineage>
        <taxon>Bacteria</taxon>
        <taxon>Bacillati</taxon>
        <taxon>Actinomycetota</taxon>
        <taxon>Actinomycetes</taxon>
        <taxon>Bifidobacteriales</taxon>
        <taxon>Bifidobacteriaceae</taxon>
        <taxon>Bifidobacterium</taxon>
    </lineage>
</organism>
<evidence type="ECO:0000313" key="1">
    <source>
        <dbReference type="EMBL" id="EFM40776.1"/>
    </source>
</evidence>
<evidence type="ECO:0000313" key="2">
    <source>
        <dbReference type="Proteomes" id="UP000003323"/>
    </source>
</evidence>
<dbReference type="HOGENOM" id="CLU_3132831_0_0_11"/>
<gene>
    <name evidence="1" type="ORF">HMPREF0168_1799</name>
</gene>
<dbReference type="AlphaFoldDB" id="E0Q953"/>
<name>E0Q953_9BIFI</name>
<proteinExistence type="predicted"/>
<accession>E0Q953</accession>
<dbReference type="Proteomes" id="UP000003323">
    <property type="component" value="Unassembled WGS sequence"/>
</dbReference>
<dbReference type="EMBL" id="AEEQ01000011">
    <property type="protein sequence ID" value="EFM40776.1"/>
    <property type="molecule type" value="Genomic_DNA"/>
</dbReference>
<sequence length="49" mass="5316">MPSSCCGNGAAVVAFPAGMRFSHRWLRCLQCVRLYGACQTFFGTACKIV</sequence>
<protein>
    <submittedName>
        <fullName evidence="1">Uncharacterized protein</fullName>
    </submittedName>
</protein>
<comment type="caution">
    <text evidence="1">The sequence shown here is derived from an EMBL/GenBank/DDBJ whole genome shotgun (WGS) entry which is preliminary data.</text>
</comment>